<dbReference type="InterPro" id="IPR037176">
    <property type="entry name" value="Osmotin/thaumatin-like_sf"/>
</dbReference>
<proteinExistence type="predicted"/>
<keyword evidence="2" id="KW-1133">Transmembrane helix</keyword>
<dbReference type="PROSITE" id="PS51367">
    <property type="entry name" value="THAUMATIN_2"/>
    <property type="match status" value="1"/>
</dbReference>
<evidence type="ECO:0000256" key="2">
    <source>
        <dbReference type="SAM" id="Phobius"/>
    </source>
</evidence>
<feature type="disulfide bond" evidence="1">
    <location>
        <begin position="125"/>
        <end position="132"/>
    </location>
</feature>
<dbReference type="SMART" id="SM00205">
    <property type="entry name" value="THN"/>
    <property type="match status" value="1"/>
</dbReference>
<name>A0A7S0J3L0_9EUKA</name>
<reference evidence="3" key="1">
    <citation type="submission" date="2021-01" db="EMBL/GenBank/DDBJ databases">
        <authorList>
            <person name="Corre E."/>
            <person name="Pelletier E."/>
            <person name="Niang G."/>
            <person name="Scheremetjew M."/>
            <person name="Finn R."/>
            <person name="Kale V."/>
            <person name="Holt S."/>
            <person name="Cochrane G."/>
            <person name="Meng A."/>
            <person name="Brown T."/>
            <person name="Cohen L."/>
        </authorList>
    </citation>
    <scope>NUCLEOTIDE SEQUENCE</scope>
    <source>
        <strain evidence="3">RCC1130</strain>
    </source>
</reference>
<feature type="disulfide bond" evidence="1">
    <location>
        <begin position="76"/>
        <end position="338"/>
    </location>
</feature>
<dbReference type="PIRSF" id="PIRSF002703">
    <property type="entry name" value="Thaumatin"/>
    <property type="match status" value="1"/>
</dbReference>
<gene>
    <name evidence="3" type="ORF">CLEP1334_LOCUS15421</name>
</gene>
<feature type="disulfide bond" evidence="1">
    <location>
        <begin position="255"/>
        <end position="280"/>
    </location>
</feature>
<accession>A0A7S0J3L0</accession>
<feature type="disulfide bond" evidence="1">
    <location>
        <begin position="215"/>
        <end position="309"/>
    </location>
</feature>
<evidence type="ECO:0000313" key="3">
    <source>
        <dbReference type="EMBL" id="CAD8540138.1"/>
    </source>
</evidence>
<keyword evidence="1" id="KW-1015">Disulfide bond</keyword>
<dbReference type="InterPro" id="IPR001938">
    <property type="entry name" value="Thaumatin"/>
</dbReference>
<feature type="disulfide bond" evidence="1">
    <location>
        <begin position="281"/>
        <end position="291"/>
    </location>
</feature>
<evidence type="ECO:0008006" key="4">
    <source>
        <dbReference type="Google" id="ProtNLM"/>
    </source>
</evidence>
<keyword evidence="2" id="KW-0472">Membrane</keyword>
<feature type="disulfide bond" evidence="1">
    <location>
        <begin position="223"/>
        <end position="251"/>
    </location>
</feature>
<dbReference type="Gene3D" id="2.60.110.10">
    <property type="entry name" value="Thaumatin"/>
    <property type="match status" value="1"/>
</dbReference>
<dbReference type="AlphaFoldDB" id="A0A7S0J3L0"/>
<evidence type="ECO:0000256" key="1">
    <source>
        <dbReference type="PIRSR" id="PIRSR002703-1"/>
    </source>
</evidence>
<dbReference type="SUPFAM" id="SSF49870">
    <property type="entry name" value="Osmotin, thaumatin-like protein"/>
    <property type="match status" value="1"/>
</dbReference>
<dbReference type="PANTHER" id="PTHR31048">
    <property type="entry name" value="OS03G0233200 PROTEIN"/>
    <property type="match status" value="1"/>
</dbReference>
<sequence>MEIPYTAFAEPGLHENTRCRYLTPVIGASVFVLGLVSALFALSALHWPQAAPLGSAAQHSEQRLWEGPRLRIINGCSKDPLWIAGFAVAVPIFKADAKLAPGETVDIDVPDAGLASTRFWAKWGCDQNGQQCKIGQSGGPGEACGPLGCAPPVDSKFEATFGCVPGTKKCAHNPSSPADPLGPVDWWDVSQVDGWTLPYRVDVKGACGAPKTIDCSGLALTQCPSNETLGGYGTQSLQVLDPIDKQAVVGCYSPCGKLTYSQWGQGFSNTPESVQARDFCCPTPPVSPSHCSSGPVVKTDYVRAVHKLCPSVYAYAYDDGVGLSQCPAGTGYEVTFYCPI</sequence>
<protein>
    <recommendedName>
        <fullName evidence="4">Thaumatin-like protein</fullName>
    </recommendedName>
</protein>
<dbReference type="EMBL" id="HBER01030707">
    <property type="protein sequence ID" value="CAD8540138.1"/>
    <property type="molecule type" value="Transcribed_RNA"/>
</dbReference>
<organism evidence="3">
    <name type="scientific">Calcidiscus leptoporus</name>
    <dbReference type="NCBI Taxonomy" id="127549"/>
    <lineage>
        <taxon>Eukaryota</taxon>
        <taxon>Haptista</taxon>
        <taxon>Haptophyta</taxon>
        <taxon>Prymnesiophyceae</taxon>
        <taxon>Coccolithales</taxon>
        <taxon>Calcidiscaceae</taxon>
        <taxon>Calcidiscus</taxon>
    </lineage>
</organism>
<feature type="transmembrane region" description="Helical" evidence="2">
    <location>
        <begin position="21"/>
        <end position="47"/>
    </location>
</feature>
<keyword evidence="2" id="KW-0812">Transmembrane</keyword>
<dbReference type="Pfam" id="PF00314">
    <property type="entry name" value="Thaumatin"/>
    <property type="match status" value="1"/>
</dbReference>